<dbReference type="Gene3D" id="1.25.40.10">
    <property type="entry name" value="Tetratricopeptide repeat domain"/>
    <property type="match status" value="1"/>
</dbReference>
<name>A0A0F4JK00_9ACTN</name>
<dbReference type="EMBL" id="JZWV01000273">
    <property type="protein sequence ID" value="KJY34667.1"/>
    <property type="molecule type" value="Genomic_DNA"/>
</dbReference>
<dbReference type="PATRIC" id="fig|68223.7.peg.6213"/>
<reference evidence="1 2" key="1">
    <citation type="submission" date="2015-02" db="EMBL/GenBank/DDBJ databases">
        <authorList>
            <person name="Ju K.-S."/>
            <person name="Doroghazi J.R."/>
            <person name="Metcalf W."/>
        </authorList>
    </citation>
    <scope>NUCLEOTIDE SEQUENCE [LARGE SCALE GENOMIC DNA]</scope>
    <source>
        <strain evidence="1 2">NRRL ISP-5550</strain>
    </source>
</reference>
<proteinExistence type="predicted"/>
<accession>A0A0F4JK00</accession>
<dbReference type="OrthoDB" id="3398540at2"/>
<evidence type="ECO:0000313" key="1">
    <source>
        <dbReference type="EMBL" id="KJY34667.1"/>
    </source>
</evidence>
<evidence type="ECO:0008006" key="3">
    <source>
        <dbReference type="Google" id="ProtNLM"/>
    </source>
</evidence>
<organism evidence="1 2">
    <name type="scientific">Streptomyces katrae</name>
    <dbReference type="NCBI Taxonomy" id="68223"/>
    <lineage>
        <taxon>Bacteria</taxon>
        <taxon>Bacillati</taxon>
        <taxon>Actinomycetota</taxon>
        <taxon>Actinomycetes</taxon>
        <taxon>Kitasatosporales</taxon>
        <taxon>Streptomycetaceae</taxon>
        <taxon>Streptomyces</taxon>
    </lineage>
</organism>
<dbReference type="AlphaFoldDB" id="A0A0F4JK00"/>
<dbReference type="InterPro" id="IPR011990">
    <property type="entry name" value="TPR-like_helical_dom_sf"/>
</dbReference>
<dbReference type="RefSeq" id="WP_045947346.1">
    <property type="nucleotide sequence ID" value="NZ_JZWV01000273.1"/>
</dbReference>
<evidence type="ECO:0000313" key="2">
    <source>
        <dbReference type="Proteomes" id="UP000033551"/>
    </source>
</evidence>
<gene>
    <name evidence="1" type="ORF">VR44_11525</name>
</gene>
<dbReference type="Proteomes" id="UP000033551">
    <property type="component" value="Unassembled WGS sequence"/>
</dbReference>
<dbReference type="SUPFAM" id="SSF48452">
    <property type="entry name" value="TPR-like"/>
    <property type="match status" value="1"/>
</dbReference>
<sequence length="445" mass="47547">MTLHPLAQLRAAAGLSHPAYARLVAETHAALGLGDMAARREKVSRWESGRTIPEHSAQLAMAHIHHVPATEVCRLGWPHWLYLASRDAGLLSAPHTGEGAALVLDSTLHLADAPRSPSLLLEGRALAEQVRGALVRLAEAADAAVLDAAGPLTERLDWAQARIEALEEHENGTLLPLDALYTAALSEHRHLVTLITTPPGGLPVSGLLYHLAARTSMLCAWLSSAAGEETRAERHVLAALRAAAASGSRPLTSAALTRLALRHLLAGSPSDALMLLRAARAADPRPAPGTDVQFHGHRALALAHLADRAASRQALDYASRAVTRGATTAEMAARHHAVAVNRALVSLHLGRLKTARRQFGPLTEHLTTPQSCPPSPYTAQWLRYAVETHLALGEVDVAVHATHRALDLAGALPEGLALQFRQVLGSRQHEPLVRQALDRLRDPRG</sequence>
<protein>
    <recommendedName>
        <fullName evidence="3">Transcriptional regulator</fullName>
    </recommendedName>
</protein>
<keyword evidence="2" id="KW-1185">Reference proteome</keyword>
<comment type="caution">
    <text evidence="1">The sequence shown here is derived from an EMBL/GenBank/DDBJ whole genome shotgun (WGS) entry which is preliminary data.</text>
</comment>